<dbReference type="Proteomes" id="UP000245080">
    <property type="component" value="Unassembled WGS sequence"/>
</dbReference>
<dbReference type="AlphaFoldDB" id="A0A2V1MZ04"/>
<name>A0A2V1MZ04_9LACO</name>
<accession>A0A2V1MZ04</accession>
<organism evidence="1 2">
    <name type="scientific">Levilactobacillus bambusae</name>
    <dbReference type="NCBI Taxonomy" id="2024736"/>
    <lineage>
        <taxon>Bacteria</taxon>
        <taxon>Bacillati</taxon>
        <taxon>Bacillota</taxon>
        <taxon>Bacilli</taxon>
        <taxon>Lactobacillales</taxon>
        <taxon>Lactobacillaceae</taxon>
        <taxon>Levilactobacillus</taxon>
    </lineage>
</organism>
<reference evidence="1 2" key="1">
    <citation type="journal article" date="2018" name="Int. J. Syst. Evol. Microbiol.">
        <title>Lactobacillus bambusae sp. nov., isolated from a traditional fermented Ma-bamboo shoots of Taiwan.</title>
        <authorList>
            <person name="Wang L.-T."/>
        </authorList>
    </citation>
    <scope>NUCLEOTIDE SEQUENCE [LARGE SCALE GENOMIC DNA]</scope>
    <source>
        <strain evidence="1 2">BS-W1</strain>
    </source>
</reference>
<dbReference type="RefSeq" id="WP_109250572.1">
    <property type="nucleotide sequence ID" value="NZ_QCXQ01000003.1"/>
</dbReference>
<evidence type="ECO:0000313" key="1">
    <source>
        <dbReference type="EMBL" id="PWF99717.1"/>
    </source>
</evidence>
<keyword evidence="2" id="KW-1185">Reference proteome</keyword>
<evidence type="ECO:0000313" key="2">
    <source>
        <dbReference type="Proteomes" id="UP000245080"/>
    </source>
</evidence>
<sequence length="281" mass="32438">MDYEIVNTLRPPLRSWRAQKERLQRENGILITLAPDINTYQKSLNEHVNVINIIDRLTKRSYDPTTFLAANQIPLRRGVKTTRDQEQLVIVRGRRTIGRVEFYENSVDHVHLVTYLDKDDEPQLVEEYAEDGKLFSRSEYLNNQLQSRNFYNDAAEIVVTFTYRNNTVHAVTVEDPNTRQSIISYSSLADFMTSQVAEIVQPDDWVGVLYMDVELFALAKTLSTNVLYMEENPINFDGKFQTTLAAILTNEIQYIRYVVVDHAKAAQVAETDLPTDKLVIK</sequence>
<protein>
    <submittedName>
        <fullName evidence="1">Uncharacterized protein</fullName>
    </submittedName>
</protein>
<proteinExistence type="predicted"/>
<comment type="caution">
    <text evidence="1">The sequence shown here is derived from an EMBL/GenBank/DDBJ whole genome shotgun (WGS) entry which is preliminary data.</text>
</comment>
<dbReference type="EMBL" id="QCXQ01000003">
    <property type="protein sequence ID" value="PWF99717.1"/>
    <property type="molecule type" value="Genomic_DNA"/>
</dbReference>
<gene>
    <name evidence="1" type="ORF">DCM90_06565</name>
</gene>
<dbReference type="OrthoDB" id="2248484at2"/>